<evidence type="ECO:0000313" key="1">
    <source>
        <dbReference type="EMBL" id="GIY03779.1"/>
    </source>
</evidence>
<name>A0AAV4Q5K3_9ARAC</name>
<keyword evidence="2" id="KW-1185">Reference proteome</keyword>
<accession>A0AAV4Q5K3</accession>
<organism evidence="1 2">
    <name type="scientific">Caerostris darwini</name>
    <dbReference type="NCBI Taxonomy" id="1538125"/>
    <lineage>
        <taxon>Eukaryota</taxon>
        <taxon>Metazoa</taxon>
        <taxon>Ecdysozoa</taxon>
        <taxon>Arthropoda</taxon>
        <taxon>Chelicerata</taxon>
        <taxon>Arachnida</taxon>
        <taxon>Araneae</taxon>
        <taxon>Araneomorphae</taxon>
        <taxon>Entelegynae</taxon>
        <taxon>Araneoidea</taxon>
        <taxon>Araneidae</taxon>
        <taxon>Caerostris</taxon>
    </lineage>
</organism>
<evidence type="ECO:0000313" key="2">
    <source>
        <dbReference type="Proteomes" id="UP001054837"/>
    </source>
</evidence>
<reference evidence="1 2" key="1">
    <citation type="submission" date="2021-06" db="EMBL/GenBank/DDBJ databases">
        <title>Caerostris darwini draft genome.</title>
        <authorList>
            <person name="Kono N."/>
            <person name="Arakawa K."/>
        </authorList>
    </citation>
    <scope>NUCLEOTIDE SEQUENCE [LARGE SCALE GENOMIC DNA]</scope>
</reference>
<gene>
    <name evidence="1" type="ORF">CDAR_366761</name>
</gene>
<comment type="caution">
    <text evidence="1">The sequence shown here is derived from an EMBL/GenBank/DDBJ whole genome shotgun (WGS) entry which is preliminary data.</text>
</comment>
<dbReference type="Proteomes" id="UP001054837">
    <property type="component" value="Unassembled WGS sequence"/>
</dbReference>
<protein>
    <submittedName>
        <fullName evidence="1">Uncharacterized protein</fullName>
    </submittedName>
</protein>
<dbReference type="AlphaFoldDB" id="A0AAV4Q5K3"/>
<proteinExistence type="predicted"/>
<dbReference type="EMBL" id="BPLQ01003840">
    <property type="protein sequence ID" value="GIY03779.1"/>
    <property type="molecule type" value="Genomic_DNA"/>
</dbReference>
<sequence length="90" mass="9936">MVHIFTILGFSDHKRDLAGLPSDGAHLFCYQVDLKGKGNTKRQYVAKNCNPLSTLSTDPTEKSPGLRLDADVDPIAQHFPFSGEYVPHLP</sequence>